<comment type="similarity">
    <text evidence="2">Belongs to the DoxX family.</text>
</comment>
<reference evidence="8 9" key="1">
    <citation type="submission" date="2016-10" db="EMBL/GenBank/DDBJ databases">
        <authorList>
            <person name="de Groot N.N."/>
        </authorList>
    </citation>
    <scope>NUCLEOTIDE SEQUENCE [LARGE SCALE GENOMIC DNA]</scope>
    <source>
        <strain evidence="8 9">DSM 25294</strain>
    </source>
</reference>
<evidence type="ECO:0000256" key="5">
    <source>
        <dbReference type="ARBA" id="ARBA00022989"/>
    </source>
</evidence>
<dbReference type="GO" id="GO:0005886">
    <property type="term" value="C:plasma membrane"/>
    <property type="evidence" value="ECO:0007669"/>
    <property type="project" value="UniProtKB-SubCell"/>
</dbReference>
<organism evidence="8 9">
    <name type="scientific">Aliiruegeria lutimaris</name>
    <dbReference type="NCBI Taxonomy" id="571298"/>
    <lineage>
        <taxon>Bacteria</taxon>
        <taxon>Pseudomonadati</taxon>
        <taxon>Pseudomonadota</taxon>
        <taxon>Alphaproteobacteria</taxon>
        <taxon>Rhodobacterales</taxon>
        <taxon>Roseobacteraceae</taxon>
        <taxon>Aliiruegeria</taxon>
    </lineage>
</organism>
<dbReference type="InterPro" id="IPR051907">
    <property type="entry name" value="DoxX-like_oxidoreductase"/>
</dbReference>
<dbReference type="AlphaFoldDB" id="A0A1G8TAY3"/>
<dbReference type="EMBL" id="FNEK01000016">
    <property type="protein sequence ID" value="SDJ37830.1"/>
    <property type="molecule type" value="Genomic_DNA"/>
</dbReference>
<evidence type="ECO:0000256" key="1">
    <source>
        <dbReference type="ARBA" id="ARBA00004651"/>
    </source>
</evidence>
<evidence type="ECO:0000256" key="7">
    <source>
        <dbReference type="SAM" id="Phobius"/>
    </source>
</evidence>
<keyword evidence="6 7" id="KW-0472">Membrane</keyword>
<evidence type="ECO:0000256" key="6">
    <source>
        <dbReference type="ARBA" id="ARBA00023136"/>
    </source>
</evidence>
<evidence type="ECO:0000313" key="8">
    <source>
        <dbReference type="EMBL" id="SDJ37830.1"/>
    </source>
</evidence>
<evidence type="ECO:0000313" key="9">
    <source>
        <dbReference type="Proteomes" id="UP000199382"/>
    </source>
</evidence>
<comment type="subcellular location">
    <subcellularLocation>
        <location evidence="1">Cell membrane</location>
        <topology evidence="1">Multi-pass membrane protein</topology>
    </subcellularLocation>
</comment>
<keyword evidence="3" id="KW-1003">Cell membrane</keyword>
<evidence type="ECO:0000256" key="4">
    <source>
        <dbReference type="ARBA" id="ARBA00022692"/>
    </source>
</evidence>
<dbReference type="PANTHER" id="PTHR33452">
    <property type="entry name" value="OXIDOREDUCTASE CATD-RELATED"/>
    <property type="match status" value="1"/>
</dbReference>
<evidence type="ECO:0000256" key="2">
    <source>
        <dbReference type="ARBA" id="ARBA00006679"/>
    </source>
</evidence>
<dbReference type="PANTHER" id="PTHR33452:SF1">
    <property type="entry name" value="INNER MEMBRANE PROTEIN YPHA-RELATED"/>
    <property type="match status" value="1"/>
</dbReference>
<dbReference type="Proteomes" id="UP000199382">
    <property type="component" value="Unassembled WGS sequence"/>
</dbReference>
<accession>A0A1G8TAY3</accession>
<keyword evidence="9" id="KW-1185">Reference proteome</keyword>
<proteinExistence type="inferred from homology"/>
<feature type="transmembrane region" description="Helical" evidence="7">
    <location>
        <begin position="167"/>
        <end position="186"/>
    </location>
</feature>
<feature type="transmembrane region" description="Helical" evidence="7">
    <location>
        <begin position="24"/>
        <end position="47"/>
    </location>
</feature>
<dbReference type="InterPro" id="IPR032808">
    <property type="entry name" value="DoxX"/>
</dbReference>
<gene>
    <name evidence="8" type="ORF">SAMN04488026_101671</name>
</gene>
<name>A0A1G8TAY3_9RHOB</name>
<dbReference type="Pfam" id="PF07681">
    <property type="entry name" value="DoxX"/>
    <property type="match status" value="1"/>
</dbReference>
<evidence type="ECO:0000256" key="3">
    <source>
        <dbReference type="ARBA" id="ARBA00022475"/>
    </source>
</evidence>
<protein>
    <submittedName>
        <fullName evidence="8">Putative oxidoreductase</fullName>
    </submittedName>
</protein>
<keyword evidence="4 7" id="KW-0812">Transmembrane</keyword>
<dbReference type="STRING" id="571298.SAMN04488026_101671"/>
<sequence>MEAIKADAFLPPRERLYIPFMGKFYQFFAAPIGWAAFRRIIGVSFMISGWPKITAPLAQAGFLESIGLAPGWFFSPTRAILQFFGGAMIIVGLYTRPIAVANTVMMLVTISFHINNPYPEPFLTAEGLAYLNANPDLLTEGAQRALLGDGGAAFGFRIQEKAIYTSVFWAAGTALIAAFGGGYLSVDRRLKKEF</sequence>
<keyword evidence="5 7" id="KW-1133">Transmembrane helix</keyword>
<feature type="transmembrane region" description="Helical" evidence="7">
    <location>
        <begin position="86"/>
        <end position="114"/>
    </location>
</feature>
<dbReference type="OrthoDB" id="5398343at2"/>